<dbReference type="EMBL" id="JAROYP010000012">
    <property type="protein sequence ID" value="MDH5163070.1"/>
    <property type="molecule type" value="Genomic_DNA"/>
</dbReference>
<dbReference type="PIRSF" id="PIRSF018968">
    <property type="entry name" value="ABC_permease_BceB"/>
    <property type="match status" value="1"/>
</dbReference>
<dbReference type="InterPro" id="IPR003838">
    <property type="entry name" value="ABC3_permease_C"/>
</dbReference>
<feature type="transmembrane region" description="Helical" evidence="6">
    <location>
        <begin position="151"/>
        <end position="174"/>
    </location>
</feature>
<feature type="transmembrane region" description="Helical" evidence="6">
    <location>
        <begin position="277"/>
        <end position="299"/>
    </location>
</feature>
<accession>A0AAW6SY76</accession>
<feature type="domain" description="ABC3 transporter permease C-terminal" evidence="7">
    <location>
        <begin position="63"/>
        <end position="178"/>
    </location>
</feature>
<feature type="transmembrane region" description="Helical" evidence="6">
    <location>
        <begin position="525"/>
        <end position="547"/>
    </location>
</feature>
<dbReference type="AlphaFoldDB" id="A0AAW6SY76"/>
<feature type="transmembrane region" description="Helical" evidence="6">
    <location>
        <begin position="20"/>
        <end position="42"/>
    </location>
</feature>
<evidence type="ECO:0000256" key="3">
    <source>
        <dbReference type="ARBA" id="ARBA00022692"/>
    </source>
</evidence>
<name>A0AAW6SY76_9BACI</name>
<keyword evidence="2 6" id="KW-1003">Cell membrane</keyword>
<comment type="similarity">
    <text evidence="6">Belongs to the ABC-4 integral membrane protein family.</text>
</comment>
<organism evidence="8 9">
    <name type="scientific">Heyndrickxia oleronia</name>
    <dbReference type="NCBI Taxonomy" id="38875"/>
    <lineage>
        <taxon>Bacteria</taxon>
        <taxon>Bacillati</taxon>
        <taxon>Bacillota</taxon>
        <taxon>Bacilli</taxon>
        <taxon>Bacillales</taxon>
        <taxon>Bacillaceae</taxon>
        <taxon>Heyndrickxia</taxon>
    </lineage>
</organism>
<keyword evidence="6" id="KW-0813">Transport</keyword>
<protein>
    <submittedName>
        <fullName evidence="8">ABC transporter permease</fullName>
    </submittedName>
</protein>
<proteinExistence type="inferred from homology"/>
<keyword evidence="3 6" id="KW-0812">Transmembrane</keyword>
<evidence type="ECO:0000256" key="4">
    <source>
        <dbReference type="ARBA" id="ARBA00022989"/>
    </source>
</evidence>
<feature type="transmembrane region" description="Helical" evidence="6">
    <location>
        <begin position="195"/>
        <end position="215"/>
    </location>
</feature>
<evidence type="ECO:0000256" key="5">
    <source>
        <dbReference type="ARBA" id="ARBA00023136"/>
    </source>
</evidence>
<dbReference type="InterPro" id="IPR052536">
    <property type="entry name" value="ABC-4_Integral_Memb_Prot"/>
</dbReference>
<reference evidence="8" key="1">
    <citation type="submission" date="2023-03" db="EMBL/GenBank/DDBJ databases">
        <title>Bacterial isolates from washroom surfaces on a university campus.</title>
        <authorList>
            <person name="Holman D.B."/>
            <person name="Gzyl K.E."/>
            <person name="Taheri A.E."/>
        </authorList>
    </citation>
    <scope>NUCLEOTIDE SEQUENCE</scope>
    <source>
        <strain evidence="8">RD03</strain>
    </source>
</reference>
<sequence length="647" mass="73778">MSFRQLAWNNVKRNSRAYAAYFLSSTFSVMIFLSYAVFMFHPELKKTEMGQTAQVGMKTGEYVIFFFSLLFVLYSISAFLKARKKEFGILTILGAERRQVNGIVFFENMIIGFAAIVMGTVIGLICSKLFLLFASTMTGIDNLPFYLPVKAIILTFACFFGLFLGISIMTILFLRQQQALELLLGNSKPKKEPKISILLAFVCIISFVGSFYLMFHDLGKTYLYVLGLGSIGTYLFFTQLSVFSIRLLKKRRSFFRKGINMLWISEMAYKMKDNARMFFIITVVTAMACGFVSLIVSMGNETRDLYRKNPYAITYTPFNEQDQENWKKDIEEIDQQLESVGVKYEKHVQHSLQYTFKETSFTVMKASDYNRYAADYGLSTISVKNHEAITIFNSKNIAQLHNDSKKAVEHQQSLSKLTAKSTSFKIAGIEEINLLDRFGFSSLCVLSDEDFNGLAASLTKEEQGMDLSVLINYYIPSWENNQLPTEKSEEIMITKKIPETVVHGETGYAMLRGLHYLEAEQMYRLIQFIFLFIAILFSLSTVSFLYFKLYTDLQQDQKIYHSLSKIGLSQKEMNRAATIQMFVLFFLPLIVAAIGTLVTVAIIQGQVGLTVTFSPSLIAVGAFGTAQVLYFIFVRILYLRQLNRVMV</sequence>
<dbReference type="GO" id="GO:0055085">
    <property type="term" value="P:transmembrane transport"/>
    <property type="evidence" value="ECO:0007669"/>
    <property type="project" value="UniProtKB-UniRule"/>
</dbReference>
<dbReference type="RefSeq" id="WP_280617812.1">
    <property type="nucleotide sequence ID" value="NZ_CP197209.1"/>
</dbReference>
<evidence type="ECO:0000313" key="8">
    <source>
        <dbReference type="EMBL" id="MDH5163070.1"/>
    </source>
</evidence>
<evidence type="ECO:0000256" key="1">
    <source>
        <dbReference type="ARBA" id="ARBA00004651"/>
    </source>
</evidence>
<evidence type="ECO:0000256" key="2">
    <source>
        <dbReference type="ARBA" id="ARBA00022475"/>
    </source>
</evidence>
<feature type="transmembrane region" description="Helical" evidence="6">
    <location>
        <begin position="103"/>
        <end position="131"/>
    </location>
</feature>
<dbReference type="PANTHER" id="PTHR46795">
    <property type="entry name" value="ABC TRANSPORTER PERMEASE-RELATED-RELATED"/>
    <property type="match status" value="1"/>
</dbReference>
<evidence type="ECO:0000256" key="6">
    <source>
        <dbReference type="PIRNR" id="PIRNR018968"/>
    </source>
</evidence>
<keyword evidence="5 6" id="KW-0472">Membrane</keyword>
<keyword evidence="4 6" id="KW-1133">Transmembrane helix</keyword>
<feature type="transmembrane region" description="Helical" evidence="6">
    <location>
        <begin position="62"/>
        <end position="82"/>
    </location>
</feature>
<evidence type="ECO:0000259" key="7">
    <source>
        <dbReference type="Pfam" id="PF02687"/>
    </source>
</evidence>
<gene>
    <name evidence="8" type="ORF">P5X88_19230</name>
</gene>
<comment type="subcellular location">
    <subcellularLocation>
        <location evidence="1 6">Cell membrane</location>
        <topology evidence="1 6">Multi-pass membrane protein</topology>
    </subcellularLocation>
</comment>
<dbReference type="Proteomes" id="UP001159179">
    <property type="component" value="Unassembled WGS sequence"/>
</dbReference>
<feature type="transmembrane region" description="Helical" evidence="6">
    <location>
        <begin position="616"/>
        <end position="638"/>
    </location>
</feature>
<comment type="caution">
    <text evidence="8">The sequence shown here is derived from an EMBL/GenBank/DDBJ whole genome shotgun (WGS) entry which is preliminary data.</text>
</comment>
<feature type="transmembrane region" description="Helical" evidence="6">
    <location>
        <begin position="581"/>
        <end position="604"/>
    </location>
</feature>
<dbReference type="Pfam" id="PF02687">
    <property type="entry name" value="FtsX"/>
    <property type="match status" value="1"/>
</dbReference>
<feature type="transmembrane region" description="Helical" evidence="6">
    <location>
        <begin position="221"/>
        <end position="248"/>
    </location>
</feature>
<dbReference type="InterPro" id="IPR027022">
    <property type="entry name" value="ABC_permease_BceB-typ"/>
</dbReference>
<dbReference type="GO" id="GO:0005886">
    <property type="term" value="C:plasma membrane"/>
    <property type="evidence" value="ECO:0007669"/>
    <property type="project" value="UniProtKB-SubCell"/>
</dbReference>
<evidence type="ECO:0000313" key="9">
    <source>
        <dbReference type="Proteomes" id="UP001159179"/>
    </source>
</evidence>
<dbReference type="PANTHER" id="PTHR46795:SF1">
    <property type="entry name" value="ABC TRANSPORTER PERMEASE PROTEIN"/>
    <property type="match status" value="1"/>
</dbReference>